<dbReference type="InterPro" id="IPR004367">
    <property type="entry name" value="Cyclin_C-dom"/>
</dbReference>
<dbReference type="SMART" id="SM00385">
    <property type="entry name" value="CYCLIN"/>
    <property type="match status" value="2"/>
</dbReference>
<dbReference type="InterPro" id="IPR013763">
    <property type="entry name" value="Cyclin-like_dom"/>
</dbReference>
<evidence type="ECO:0000313" key="7">
    <source>
        <dbReference type="EMBL" id="KAL3741354.1"/>
    </source>
</evidence>
<gene>
    <name evidence="7" type="ORF">ACJRO7_016917</name>
</gene>
<dbReference type="Pfam" id="PF00134">
    <property type="entry name" value="Cyclin_N"/>
    <property type="match status" value="1"/>
</dbReference>
<dbReference type="SUPFAM" id="SSF47954">
    <property type="entry name" value="Cyclin-like"/>
    <property type="match status" value="2"/>
</dbReference>
<proteinExistence type="inferred from homology"/>
<evidence type="ECO:0000259" key="6">
    <source>
        <dbReference type="SMART" id="SM01332"/>
    </source>
</evidence>
<keyword evidence="3" id="KW-0131">Cell cycle</keyword>
<dbReference type="PANTHER" id="PTHR10177">
    <property type="entry name" value="CYCLINS"/>
    <property type="match status" value="1"/>
</dbReference>
<reference evidence="7 8" key="1">
    <citation type="submission" date="2024-11" db="EMBL/GenBank/DDBJ databases">
        <title>Chromosome-level genome assembly of Eucalyptus globulus Labill. provides insights into its genome evolution.</title>
        <authorList>
            <person name="Li X."/>
        </authorList>
    </citation>
    <scope>NUCLEOTIDE SEQUENCE [LARGE SCALE GENOMIC DNA]</scope>
    <source>
        <strain evidence="7">CL2024</strain>
        <tissue evidence="7">Fresh tender leaves</tissue>
    </source>
</reference>
<evidence type="ECO:0000313" key="8">
    <source>
        <dbReference type="Proteomes" id="UP001634007"/>
    </source>
</evidence>
<evidence type="ECO:0000256" key="3">
    <source>
        <dbReference type="ARBA" id="ARBA00023306"/>
    </source>
</evidence>
<dbReference type="AlphaFoldDB" id="A0ABD3KQI1"/>
<dbReference type="Proteomes" id="UP001634007">
    <property type="component" value="Unassembled WGS sequence"/>
</dbReference>
<comment type="caution">
    <text evidence="7">The sequence shown here is derived from an EMBL/GenBank/DDBJ whole genome shotgun (WGS) entry which is preliminary data.</text>
</comment>
<accession>A0ABD3KQI1</accession>
<name>A0ABD3KQI1_EUCGL</name>
<dbReference type="EMBL" id="JBJKBG010000004">
    <property type="protein sequence ID" value="KAL3741354.1"/>
    <property type="molecule type" value="Genomic_DNA"/>
</dbReference>
<dbReference type="GO" id="GO:0051301">
    <property type="term" value="P:cell division"/>
    <property type="evidence" value="ECO:0007669"/>
    <property type="project" value="UniProtKB-KW"/>
</dbReference>
<evidence type="ECO:0000256" key="4">
    <source>
        <dbReference type="RuleBase" id="RU000383"/>
    </source>
</evidence>
<evidence type="ECO:0008006" key="9">
    <source>
        <dbReference type="Google" id="ProtNLM"/>
    </source>
</evidence>
<dbReference type="InterPro" id="IPR036915">
    <property type="entry name" value="Cyclin-like_sf"/>
</dbReference>
<dbReference type="InterPro" id="IPR039361">
    <property type="entry name" value="Cyclin"/>
</dbReference>
<keyword evidence="2 4" id="KW-0195">Cyclin</keyword>
<dbReference type="SMART" id="SM01332">
    <property type="entry name" value="Cyclin_C"/>
    <property type="match status" value="1"/>
</dbReference>
<organism evidence="7 8">
    <name type="scientific">Eucalyptus globulus</name>
    <name type="common">Tasmanian blue gum</name>
    <dbReference type="NCBI Taxonomy" id="34317"/>
    <lineage>
        <taxon>Eukaryota</taxon>
        <taxon>Viridiplantae</taxon>
        <taxon>Streptophyta</taxon>
        <taxon>Embryophyta</taxon>
        <taxon>Tracheophyta</taxon>
        <taxon>Spermatophyta</taxon>
        <taxon>Magnoliopsida</taxon>
        <taxon>eudicotyledons</taxon>
        <taxon>Gunneridae</taxon>
        <taxon>Pentapetalae</taxon>
        <taxon>rosids</taxon>
        <taxon>malvids</taxon>
        <taxon>Myrtales</taxon>
        <taxon>Myrtaceae</taxon>
        <taxon>Myrtoideae</taxon>
        <taxon>Eucalypteae</taxon>
        <taxon>Eucalyptus</taxon>
    </lineage>
</organism>
<dbReference type="Pfam" id="PF02984">
    <property type="entry name" value="Cyclin_C"/>
    <property type="match status" value="1"/>
</dbReference>
<evidence type="ECO:0000256" key="2">
    <source>
        <dbReference type="ARBA" id="ARBA00023127"/>
    </source>
</evidence>
<dbReference type="InterPro" id="IPR006671">
    <property type="entry name" value="Cyclin_N"/>
</dbReference>
<feature type="domain" description="Cyclin C-terminal" evidence="6">
    <location>
        <begin position="228"/>
        <end position="341"/>
    </location>
</feature>
<protein>
    <recommendedName>
        <fullName evidence="9">B-like cyclin</fullName>
    </recommendedName>
</protein>
<feature type="domain" description="Cyclin-like" evidence="5">
    <location>
        <begin position="133"/>
        <end position="219"/>
    </location>
</feature>
<comment type="similarity">
    <text evidence="4">Belongs to the cyclin family.</text>
</comment>
<evidence type="ECO:0000256" key="1">
    <source>
        <dbReference type="ARBA" id="ARBA00022618"/>
    </source>
</evidence>
<sequence>MSSVAAKPVCAIPLDKRKAKGKAVLCKKRVELKQMRNILGPMSRIKIGHLRYHQCQPVNAKIYPKKIPANVEGRETEDSSSESTIRHIDPYEAYPFQSDVNDDANIPMEAYDYVGDICAFYKSKEKSMCIKPNLIARLKHGFMFCDVSCIHLFDRFLALHPVEKKRGILVGVTALQLAAKYAGIRESIPCVHSFSCLALTSCTSCSLGQILEMEYLMLKTLGYDLSISTPSIFMWKFLDETHSDEKNLSSFFIDLCLVQYETCTFRPSILTAAAIYTAHATVRRCKPCSQIYEQLTDRSVGQILKCSRLMVTSHIKAKSVKSVYKKYNTRRYNWVAKAEPARFLSSCFS</sequence>
<keyword evidence="8" id="KW-1185">Reference proteome</keyword>
<dbReference type="Gene3D" id="1.10.472.10">
    <property type="entry name" value="Cyclin-like"/>
    <property type="match status" value="2"/>
</dbReference>
<feature type="domain" description="Cyclin-like" evidence="5">
    <location>
        <begin position="236"/>
        <end position="312"/>
    </location>
</feature>
<keyword evidence="1" id="KW-0132">Cell division</keyword>
<evidence type="ECO:0000259" key="5">
    <source>
        <dbReference type="SMART" id="SM00385"/>
    </source>
</evidence>